<evidence type="ECO:0000259" key="2">
    <source>
        <dbReference type="Pfam" id="PF10536"/>
    </source>
</evidence>
<accession>A2Q635</accession>
<proteinExistence type="predicted"/>
<organism evidence="3">
    <name type="scientific">Medicago truncatula</name>
    <name type="common">Barrel medic</name>
    <name type="synonym">Medicago tribuloides</name>
    <dbReference type="NCBI Taxonomy" id="3880"/>
    <lineage>
        <taxon>Eukaryota</taxon>
        <taxon>Viridiplantae</taxon>
        <taxon>Streptophyta</taxon>
        <taxon>Embryophyta</taxon>
        <taxon>Tracheophyta</taxon>
        <taxon>Spermatophyta</taxon>
        <taxon>Magnoliopsida</taxon>
        <taxon>eudicotyledons</taxon>
        <taxon>Gunneridae</taxon>
        <taxon>Pentapetalae</taxon>
        <taxon>rosids</taxon>
        <taxon>fabids</taxon>
        <taxon>Fabales</taxon>
        <taxon>Fabaceae</taxon>
        <taxon>Papilionoideae</taxon>
        <taxon>50 kb inversion clade</taxon>
        <taxon>NPAAA clade</taxon>
        <taxon>Hologalegina</taxon>
        <taxon>IRL clade</taxon>
        <taxon>Trifolieae</taxon>
        <taxon>Medicago</taxon>
    </lineage>
</organism>
<dbReference type="EMBL" id="AC172742">
    <property type="protein sequence ID" value="ABN09055.1"/>
    <property type="molecule type" value="Genomic_DNA"/>
</dbReference>
<feature type="compositionally biased region" description="Basic residues" evidence="1">
    <location>
        <begin position="11"/>
        <end position="27"/>
    </location>
</feature>
<evidence type="ECO:0000313" key="3">
    <source>
        <dbReference type="EMBL" id="ABN09055.1"/>
    </source>
</evidence>
<dbReference type="InterPro" id="IPR044824">
    <property type="entry name" value="MAIN-like"/>
</dbReference>
<feature type="domain" description="Aminotransferase-like plant mobile" evidence="2">
    <location>
        <begin position="156"/>
        <end position="199"/>
    </location>
</feature>
<dbReference type="GO" id="GO:0010073">
    <property type="term" value="P:meristem maintenance"/>
    <property type="evidence" value="ECO:0007669"/>
    <property type="project" value="InterPro"/>
</dbReference>
<dbReference type="PANTHER" id="PTHR46033:SF8">
    <property type="entry name" value="PROTEIN MAINTENANCE OF MERISTEMS-LIKE"/>
    <property type="match status" value="1"/>
</dbReference>
<name>A2Q635_MEDTR</name>
<reference evidence="3" key="2">
    <citation type="submission" date="2007-03" db="EMBL/GenBank/DDBJ databases">
        <authorList>
            <consortium name="The International Medicago Genome Annotation Group"/>
        </authorList>
    </citation>
    <scope>NUCLEOTIDE SEQUENCE</scope>
</reference>
<dbReference type="InterPro" id="IPR019557">
    <property type="entry name" value="AminoTfrase-like_pln_mobile"/>
</dbReference>
<gene>
    <name evidence="3" type="ORF">MtrDRAFT_AC172742g8v1</name>
</gene>
<feature type="region of interest" description="Disordered" evidence="1">
    <location>
        <begin position="1"/>
        <end position="53"/>
    </location>
</feature>
<dbReference type="AlphaFoldDB" id="A2Q635"/>
<dbReference type="PANTHER" id="PTHR46033">
    <property type="entry name" value="PROTEIN MAIN-LIKE 2"/>
    <property type="match status" value="1"/>
</dbReference>
<reference evidence="3" key="1">
    <citation type="submission" date="2006-02" db="EMBL/GenBank/DDBJ databases">
        <authorList>
            <person name="Town C.D."/>
        </authorList>
    </citation>
    <scope>NUCLEOTIDE SEQUENCE</scope>
</reference>
<protein>
    <submittedName>
        <fullName evidence="3">IMP dehydrogenase/GMP reductase, putative</fullName>
    </submittedName>
</protein>
<evidence type="ECO:0000256" key="1">
    <source>
        <dbReference type="SAM" id="MobiDB-lite"/>
    </source>
</evidence>
<dbReference type="Pfam" id="PF10536">
    <property type="entry name" value="PMD"/>
    <property type="match status" value="1"/>
</dbReference>
<sequence length="200" mass="22377">MIGGRRAMTQSHRRERKSGHIPKRGRGRRVDGSGSSQEAAQPEESQGGYDQNDIPQQQQHIADDDDIAAAAAPEVLHVDPPFPGGPADLSLLHSYANHVALPLWYNSDNVCKLRVVKPINHEVKILSLERPNGNHDWFWDPLRESGLHDFVYLGYATVPHALLMTLCERWLPETNIFHMPLGEMTVTLDDVACLTHLQIA</sequence>